<dbReference type="InParanoid" id="G0N215"/>
<dbReference type="Proteomes" id="UP000008068">
    <property type="component" value="Unassembled WGS sequence"/>
</dbReference>
<proteinExistence type="inferred from homology"/>
<organism evidence="5">
    <name type="scientific">Caenorhabditis brenneri</name>
    <name type="common">Nematode worm</name>
    <dbReference type="NCBI Taxonomy" id="135651"/>
    <lineage>
        <taxon>Eukaryota</taxon>
        <taxon>Metazoa</taxon>
        <taxon>Ecdysozoa</taxon>
        <taxon>Nematoda</taxon>
        <taxon>Chromadorea</taxon>
        <taxon>Rhabditida</taxon>
        <taxon>Rhabditina</taxon>
        <taxon>Rhabditomorpha</taxon>
        <taxon>Rhabditoidea</taxon>
        <taxon>Rhabditidae</taxon>
        <taxon>Peloderinae</taxon>
        <taxon>Caenorhabditis</taxon>
    </lineage>
</organism>
<dbReference type="AlphaFoldDB" id="G0N215"/>
<reference evidence="5" key="1">
    <citation type="submission" date="2011-07" db="EMBL/GenBank/DDBJ databases">
        <authorList>
            <consortium name="Caenorhabditis brenneri Sequencing and Analysis Consortium"/>
            <person name="Wilson R.K."/>
        </authorList>
    </citation>
    <scope>NUCLEOTIDE SEQUENCE [LARGE SCALE GENOMIC DNA]</scope>
    <source>
        <strain evidence="5">PB2801</strain>
    </source>
</reference>
<dbReference type="PANTHER" id="PTHR15382">
    <property type="entry name" value="CTG4A-RELATED"/>
    <property type="match status" value="1"/>
</dbReference>
<name>G0N215_CAEBE</name>
<dbReference type="OMA" id="TKCEICA"/>
<comment type="similarity">
    <text evidence="1">Belongs to the canopy family.</text>
</comment>
<keyword evidence="5" id="KW-1185">Reference proteome</keyword>
<gene>
    <name evidence="4" type="ORF">CAEBREN_07110</name>
</gene>
<evidence type="ECO:0000256" key="2">
    <source>
        <dbReference type="ARBA" id="ARBA00022729"/>
    </source>
</evidence>
<dbReference type="eggNOG" id="KOG4052">
    <property type="taxonomic scope" value="Eukaryota"/>
</dbReference>
<evidence type="ECO:0000313" key="5">
    <source>
        <dbReference type="Proteomes" id="UP000008068"/>
    </source>
</evidence>
<dbReference type="STRING" id="135651.G0N215"/>
<dbReference type="HOGENOM" id="CLU_078068_1_0_1"/>
<dbReference type="OrthoDB" id="10257739at2759"/>
<dbReference type="InterPro" id="IPR021852">
    <property type="entry name" value="DUF3456"/>
</dbReference>
<keyword evidence="2" id="KW-0732">Signal</keyword>
<dbReference type="PANTHER" id="PTHR15382:SF8">
    <property type="entry name" value="CANOPY B"/>
    <property type="match status" value="1"/>
</dbReference>
<sequence length="151" mass="17293">MPSKCEVCALVSIEFDKLASRVHKRVSSEFADITEKVCEGFNEYKIHKEKTGVERFSRESSKTIATLEQLREKGVRVELGMPYEMWNMPSAEVHALRQGCESLLEDYEEVIEYWFLKKTGSADLFKKLCVQNALINGDTSCFGTKQPDKEL</sequence>
<dbReference type="FunCoup" id="G0N215">
    <property type="interactions" value="1488"/>
</dbReference>
<dbReference type="Pfam" id="PF11938">
    <property type="entry name" value="DUF3456"/>
    <property type="match status" value="1"/>
</dbReference>
<feature type="domain" description="DUF3456" evidence="3">
    <location>
        <begin position="28"/>
        <end position="132"/>
    </location>
</feature>
<protein>
    <recommendedName>
        <fullName evidence="3">DUF3456 domain-containing protein</fullName>
    </recommendedName>
</protein>
<dbReference type="EMBL" id="GL379828">
    <property type="protein sequence ID" value="EGT50334.1"/>
    <property type="molecule type" value="Genomic_DNA"/>
</dbReference>
<evidence type="ECO:0000313" key="4">
    <source>
        <dbReference type="EMBL" id="EGT50334.1"/>
    </source>
</evidence>
<evidence type="ECO:0000256" key="1">
    <source>
        <dbReference type="ARBA" id="ARBA00007285"/>
    </source>
</evidence>
<accession>G0N215</accession>
<evidence type="ECO:0000259" key="3">
    <source>
        <dbReference type="Pfam" id="PF11938"/>
    </source>
</evidence>